<proteinExistence type="predicted"/>
<dbReference type="PANTHER" id="PTHR43464">
    <property type="entry name" value="METHYLTRANSFERASE"/>
    <property type="match status" value="1"/>
</dbReference>
<feature type="domain" description="Methyltransferase" evidence="4">
    <location>
        <begin position="47"/>
        <end position="138"/>
    </location>
</feature>
<evidence type="ECO:0000256" key="3">
    <source>
        <dbReference type="ARBA" id="ARBA00022691"/>
    </source>
</evidence>
<dbReference type="Gene3D" id="3.40.50.150">
    <property type="entry name" value="Vaccinia Virus protein VP39"/>
    <property type="match status" value="1"/>
</dbReference>
<dbReference type="EMBL" id="CP003989">
    <property type="protein sequence ID" value="AGA33979.1"/>
    <property type="molecule type" value="Genomic_DNA"/>
</dbReference>
<keyword evidence="6" id="KW-1185">Reference proteome</keyword>
<sequence length="217" mass="23940">MTAQNMVDRLAAAYDALADSYAAGRHLFDTTPILRRCAGLLAGRARVLDAGCGAGEPVARFFVDRGDEVTGIDVSERMLEIARRQVPEARFRHLDLRSLDFPAGSFDLLAAVYCVFHLPRTEHGALFEGFARVLAPHGLLLLTLATREYTGADEFDGELDFLGQRLPYSHDRPEVALDKLRRAGLDPIAADRIETGGETFLWVIARKRGPEASPPHR</sequence>
<dbReference type="PATRIC" id="fig|1255043.3.peg.2358"/>
<reference evidence="5" key="1">
    <citation type="submission" date="2015-12" db="EMBL/GenBank/DDBJ databases">
        <authorList>
            <person name="Tikhonova T.V."/>
            <person name="Pavlov A.R."/>
            <person name="Beletsky A.V."/>
            <person name="Mardanov A.V."/>
            <person name="Sorokin D.Y."/>
            <person name="Ravin N.V."/>
            <person name="Popov V.O."/>
        </authorList>
    </citation>
    <scope>NUCLEOTIDE SEQUENCE</scope>
    <source>
        <strain evidence="5">DSM 14787</strain>
    </source>
</reference>
<dbReference type="eggNOG" id="COG2226">
    <property type="taxonomic scope" value="Bacteria"/>
</dbReference>
<evidence type="ECO:0000256" key="2">
    <source>
        <dbReference type="ARBA" id="ARBA00022679"/>
    </source>
</evidence>
<dbReference type="SUPFAM" id="SSF53335">
    <property type="entry name" value="S-adenosyl-L-methionine-dependent methyltransferases"/>
    <property type="match status" value="1"/>
</dbReference>
<dbReference type="CDD" id="cd02440">
    <property type="entry name" value="AdoMet_MTases"/>
    <property type="match status" value="1"/>
</dbReference>
<keyword evidence="2" id="KW-0808">Transferase</keyword>
<organism evidence="5 6">
    <name type="scientific">Thioalkalivibrio nitratireducens (strain DSM 14787 / UNIQEM 213 / ALEN2)</name>
    <dbReference type="NCBI Taxonomy" id="1255043"/>
    <lineage>
        <taxon>Bacteria</taxon>
        <taxon>Pseudomonadati</taxon>
        <taxon>Pseudomonadota</taxon>
        <taxon>Gammaproteobacteria</taxon>
        <taxon>Chromatiales</taxon>
        <taxon>Ectothiorhodospiraceae</taxon>
        <taxon>Thioalkalivibrio</taxon>
    </lineage>
</organism>
<evidence type="ECO:0000313" key="5">
    <source>
        <dbReference type="EMBL" id="AGA33979.1"/>
    </source>
</evidence>
<keyword evidence="3" id="KW-0949">S-adenosyl-L-methionine</keyword>
<name>L0DWK8_THIND</name>
<keyword evidence="1 5" id="KW-0489">Methyltransferase</keyword>
<evidence type="ECO:0000313" key="6">
    <source>
        <dbReference type="Proteomes" id="UP000010809"/>
    </source>
</evidence>
<gene>
    <name evidence="5" type="primary">tam [C]</name>
    <name evidence="5" type="ordered locus">TVNIR_2336</name>
</gene>
<dbReference type="HOGENOM" id="CLU_060397_2_0_6"/>
<dbReference type="GO" id="GO:0032259">
    <property type="term" value="P:methylation"/>
    <property type="evidence" value="ECO:0007669"/>
    <property type="project" value="UniProtKB-KW"/>
</dbReference>
<dbReference type="InterPro" id="IPR041698">
    <property type="entry name" value="Methyltransf_25"/>
</dbReference>
<protein>
    <submittedName>
        <fullName evidence="5">Methyltransferase</fullName>
    </submittedName>
</protein>
<accession>L0DWK8</accession>
<dbReference type="KEGG" id="tni:TVNIR_2336"/>
<dbReference type="Pfam" id="PF13649">
    <property type="entry name" value="Methyltransf_25"/>
    <property type="match status" value="1"/>
</dbReference>
<evidence type="ECO:0000259" key="4">
    <source>
        <dbReference type="Pfam" id="PF13649"/>
    </source>
</evidence>
<dbReference type="GO" id="GO:0008168">
    <property type="term" value="F:methyltransferase activity"/>
    <property type="evidence" value="ECO:0007669"/>
    <property type="project" value="UniProtKB-KW"/>
</dbReference>
<dbReference type="RefSeq" id="WP_015259099.1">
    <property type="nucleotide sequence ID" value="NC_019902.2"/>
</dbReference>
<dbReference type="STRING" id="1255043.TVNIR_2336"/>
<dbReference type="AlphaFoldDB" id="L0DWK8"/>
<dbReference type="Proteomes" id="UP000010809">
    <property type="component" value="Chromosome"/>
</dbReference>
<dbReference type="InterPro" id="IPR029063">
    <property type="entry name" value="SAM-dependent_MTases_sf"/>
</dbReference>
<dbReference type="PANTHER" id="PTHR43464:SF19">
    <property type="entry name" value="UBIQUINONE BIOSYNTHESIS O-METHYLTRANSFERASE, MITOCHONDRIAL"/>
    <property type="match status" value="1"/>
</dbReference>
<evidence type="ECO:0000256" key="1">
    <source>
        <dbReference type="ARBA" id="ARBA00022603"/>
    </source>
</evidence>